<dbReference type="PANTHER" id="PTHR33908:SF11">
    <property type="entry name" value="MEMBRANE PROTEIN"/>
    <property type="match status" value="1"/>
</dbReference>
<evidence type="ECO:0000256" key="6">
    <source>
        <dbReference type="ARBA" id="ARBA00022989"/>
    </source>
</evidence>
<keyword evidence="6 8" id="KW-1133">Transmembrane helix</keyword>
<feature type="transmembrane region" description="Helical" evidence="8">
    <location>
        <begin position="234"/>
        <end position="252"/>
    </location>
</feature>
<evidence type="ECO:0000256" key="2">
    <source>
        <dbReference type="ARBA" id="ARBA00022475"/>
    </source>
</evidence>
<dbReference type="GO" id="GO:0009103">
    <property type="term" value="P:lipopolysaccharide biosynthetic process"/>
    <property type="evidence" value="ECO:0007669"/>
    <property type="project" value="UniProtKB-ARBA"/>
</dbReference>
<dbReference type="InterPro" id="IPR038731">
    <property type="entry name" value="RgtA/B/C-like"/>
</dbReference>
<dbReference type="PANTHER" id="PTHR33908">
    <property type="entry name" value="MANNOSYLTRANSFERASE YKCB-RELATED"/>
    <property type="match status" value="1"/>
</dbReference>
<feature type="transmembrane region" description="Helical" evidence="8">
    <location>
        <begin position="290"/>
        <end position="308"/>
    </location>
</feature>
<evidence type="ECO:0000313" key="10">
    <source>
        <dbReference type="EMBL" id="OGD85579.1"/>
    </source>
</evidence>
<dbReference type="GO" id="GO:0005886">
    <property type="term" value="C:plasma membrane"/>
    <property type="evidence" value="ECO:0007669"/>
    <property type="project" value="UniProtKB-SubCell"/>
</dbReference>
<sequence>MRLSVLRIVPIFLSFFTVLFTGILAKKIFSPTVGIIAASLYAFTPTIVLSNRLSLTENLLTPVVLITLILFWANMKNKLIQSIMVGFGSGLALLTKDIGIVLVLTLLILCIVEKKWRVLIIMSFVSLVAFITHPAIGYYYDWQLFIRVISNYHQEFSSAGPPGLIATIFLHPIIERKGYPFPDGAMLLGYLIFFTSPFWIKEPKDLNSTVNRLSIFWFKFMNRVSVVFKSKERAFILFPFIYITILALLSSGSNFSFYGWHVYPLFPFLMILLAQVLYKFWKQADLLQSLVFFLILGSSSIRFLVLLNPQFQKFWQLMLAILLLFLINNFLPNKYHQKIILFILFVIFLVTNILVVVNLEKIYPSISQPVDNYSL</sequence>
<feature type="transmembrane region" description="Helical" evidence="8">
    <location>
        <begin position="181"/>
        <end position="200"/>
    </location>
</feature>
<evidence type="ECO:0000259" key="9">
    <source>
        <dbReference type="Pfam" id="PF13231"/>
    </source>
</evidence>
<accession>A0A1F5G159</accession>
<dbReference type="GO" id="GO:0016763">
    <property type="term" value="F:pentosyltransferase activity"/>
    <property type="evidence" value="ECO:0007669"/>
    <property type="project" value="TreeGrafter"/>
</dbReference>
<keyword evidence="7 8" id="KW-0472">Membrane</keyword>
<feature type="transmembrane region" description="Helical" evidence="8">
    <location>
        <begin position="35"/>
        <end position="51"/>
    </location>
</feature>
<dbReference type="Proteomes" id="UP000176317">
    <property type="component" value="Unassembled WGS sequence"/>
</dbReference>
<name>A0A1F5G159_9BACT</name>
<keyword evidence="5 8" id="KW-0812">Transmembrane</keyword>
<reference evidence="10 11" key="1">
    <citation type="journal article" date="2016" name="Nat. Commun.">
        <title>Thousands of microbial genomes shed light on interconnected biogeochemical processes in an aquifer system.</title>
        <authorList>
            <person name="Anantharaman K."/>
            <person name="Brown C.T."/>
            <person name="Hug L.A."/>
            <person name="Sharon I."/>
            <person name="Castelle C.J."/>
            <person name="Probst A.J."/>
            <person name="Thomas B.C."/>
            <person name="Singh A."/>
            <person name="Wilkins M.J."/>
            <person name="Karaoz U."/>
            <person name="Brodie E.L."/>
            <person name="Williams K.H."/>
            <person name="Hubbard S.S."/>
            <person name="Banfield J.F."/>
        </authorList>
    </citation>
    <scope>NUCLEOTIDE SEQUENCE [LARGE SCALE GENOMIC DNA]</scope>
</reference>
<evidence type="ECO:0000313" key="11">
    <source>
        <dbReference type="Proteomes" id="UP000176317"/>
    </source>
</evidence>
<keyword evidence="4" id="KW-0808">Transferase</keyword>
<dbReference type="AlphaFoldDB" id="A0A1F5G159"/>
<dbReference type="InterPro" id="IPR050297">
    <property type="entry name" value="LipidA_mod_glycosyltrf_83"/>
</dbReference>
<dbReference type="EMBL" id="MFAT01000064">
    <property type="protein sequence ID" value="OGD85579.1"/>
    <property type="molecule type" value="Genomic_DNA"/>
</dbReference>
<gene>
    <name evidence="10" type="ORF">A2164_04150</name>
</gene>
<feature type="domain" description="Glycosyltransferase RgtA/B/C/D-like" evidence="9">
    <location>
        <begin position="5"/>
        <end position="130"/>
    </location>
</feature>
<dbReference type="Pfam" id="PF13231">
    <property type="entry name" value="PMT_2"/>
    <property type="match status" value="1"/>
</dbReference>
<feature type="transmembrane region" description="Helical" evidence="8">
    <location>
        <begin position="118"/>
        <end position="136"/>
    </location>
</feature>
<feature type="transmembrane region" description="Helical" evidence="8">
    <location>
        <begin position="314"/>
        <end position="332"/>
    </location>
</feature>
<proteinExistence type="predicted"/>
<keyword evidence="3" id="KW-0328">Glycosyltransferase</keyword>
<evidence type="ECO:0000256" key="8">
    <source>
        <dbReference type="SAM" id="Phobius"/>
    </source>
</evidence>
<feature type="transmembrane region" description="Helical" evidence="8">
    <location>
        <begin position="58"/>
        <end position="75"/>
    </location>
</feature>
<evidence type="ECO:0000256" key="4">
    <source>
        <dbReference type="ARBA" id="ARBA00022679"/>
    </source>
</evidence>
<keyword evidence="2" id="KW-1003">Cell membrane</keyword>
<evidence type="ECO:0000256" key="3">
    <source>
        <dbReference type="ARBA" id="ARBA00022676"/>
    </source>
</evidence>
<comment type="caution">
    <text evidence="10">The sequence shown here is derived from an EMBL/GenBank/DDBJ whole genome shotgun (WGS) entry which is preliminary data.</text>
</comment>
<evidence type="ECO:0000256" key="1">
    <source>
        <dbReference type="ARBA" id="ARBA00004651"/>
    </source>
</evidence>
<feature type="transmembrane region" description="Helical" evidence="8">
    <location>
        <begin position="87"/>
        <end position="111"/>
    </location>
</feature>
<protein>
    <recommendedName>
        <fullName evidence="9">Glycosyltransferase RgtA/B/C/D-like domain-containing protein</fullName>
    </recommendedName>
</protein>
<evidence type="ECO:0000256" key="5">
    <source>
        <dbReference type="ARBA" id="ARBA00022692"/>
    </source>
</evidence>
<feature type="transmembrane region" description="Helical" evidence="8">
    <location>
        <begin position="339"/>
        <end position="359"/>
    </location>
</feature>
<evidence type="ECO:0000256" key="7">
    <source>
        <dbReference type="ARBA" id="ARBA00023136"/>
    </source>
</evidence>
<organism evidence="10 11">
    <name type="scientific">Candidatus Curtissbacteria bacterium RBG_13_35_7</name>
    <dbReference type="NCBI Taxonomy" id="1797705"/>
    <lineage>
        <taxon>Bacteria</taxon>
        <taxon>Candidatus Curtissiibacteriota</taxon>
    </lineage>
</organism>
<feature type="transmembrane region" description="Helical" evidence="8">
    <location>
        <begin position="258"/>
        <end position="278"/>
    </location>
</feature>
<comment type="subcellular location">
    <subcellularLocation>
        <location evidence="1">Cell membrane</location>
        <topology evidence="1">Multi-pass membrane protein</topology>
    </subcellularLocation>
</comment>